<name>A0ACC2NET6_9HYME</name>
<gene>
    <name evidence="1" type="ORF">QAD02_000865</name>
</gene>
<reference evidence="1" key="1">
    <citation type="submission" date="2023-04" db="EMBL/GenBank/DDBJ databases">
        <title>A chromosome-level genome assembly of the parasitoid wasp Eretmocerus hayati.</title>
        <authorList>
            <person name="Zhong Y."/>
            <person name="Liu S."/>
            <person name="Liu Y."/>
        </authorList>
    </citation>
    <scope>NUCLEOTIDE SEQUENCE</scope>
    <source>
        <strain evidence="1">ZJU_SS_LIU_2023</strain>
    </source>
</reference>
<organism evidence="1 2">
    <name type="scientific">Eretmocerus hayati</name>
    <dbReference type="NCBI Taxonomy" id="131215"/>
    <lineage>
        <taxon>Eukaryota</taxon>
        <taxon>Metazoa</taxon>
        <taxon>Ecdysozoa</taxon>
        <taxon>Arthropoda</taxon>
        <taxon>Hexapoda</taxon>
        <taxon>Insecta</taxon>
        <taxon>Pterygota</taxon>
        <taxon>Neoptera</taxon>
        <taxon>Endopterygota</taxon>
        <taxon>Hymenoptera</taxon>
        <taxon>Apocrita</taxon>
        <taxon>Proctotrupomorpha</taxon>
        <taxon>Chalcidoidea</taxon>
        <taxon>Aphelinidae</taxon>
        <taxon>Aphelininae</taxon>
        <taxon>Eretmocerus</taxon>
    </lineage>
</organism>
<accession>A0ACC2NET6</accession>
<evidence type="ECO:0000313" key="1">
    <source>
        <dbReference type="EMBL" id="KAJ8669606.1"/>
    </source>
</evidence>
<dbReference type="Proteomes" id="UP001239111">
    <property type="component" value="Chromosome 3"/>
</dbReference>
<comment type="caution">
    <text evidence="1">The sequence shown here is derived from an EMBL/GenBank/DDBJ whole genome shotgun (WGS) entry which is preliminary data.</text>
</comment>
<dbReference type="EMBL" id="CM056743">
    <property type="protein sequence ID" value="KAJ8669606.1"/>
    <property type="molecule type" value="Genomic_DNA"/>
</dbReference>
<sequence length="487" mass="55991">MRILLIIFGLLTSSLVQDVTSKTKKLVDKNFEDFQLSQWYSYATNIITKGFTKFTLDLDQAFERTKPFNVENIIFSPASLTSTLTSLLLFTNVTTFLEITKILGLDSGLDINHNSEVVHRIVGLLLEDYKKEQADQGVPVYDSSTAIFIENGWPFPGRFTPVIEDIYGSLVKNVDFFVNDTATQKMIENWIREKMMDKILSVPLEPISWRHRIRIATVAHFHGLLRDTFFAETLKNKTFNVDDSELVSVEMMVQFVSGRLYQDSQLGFEMIEMPFRTKSFHEKPEVFMYVAMAHADGRTGLKNLKRRLTPEIIDKSIANMTNRDLGVMMPKMTNIAYSLSPKQALIDMGLKSLFFVDFLRLLTKYNSHDPTTSQPTNNIPDDAAAKVEEEYVRFLKSQNLTKFNIDKLRLTDTSFDIDDFVHVTKLVIPSEAKNINNLNSNRSPYTFRVDKPYLMFIRHNVTKSILFWASVNNPNQLDNKMIDSVVK</sequence>
<proteinExistence type="predicted"/>
<evidence type="ECO:0000313" key="2">
    <source>
        <dbReference type="Proteomes" id="UP001239111"/>
    </source>
</evidence>
<keyword evidence="2" id="KW-1185">Reference proteome</keyword>
<protein>
    <submittedName>
        <fullName evidence="1">Uncharacterized protein</fullName>
    </submittedName>
</protein>